<feature type="compositionally biased region" description="Basic and acidic residues" evidence="1">
    <location>
        <begin position="1"/>
        <end position="71"/>
    </location>
</feature>
<evidence type="ECO:0000313" key="3">
    <source>
        <dbReference type="Proteomes" id="UP001497392"/>
    </source>
</evidence>
<feature type="region of interest" description="Disordered" evidence="1">
    <location>
        <begin position="1"/>
        <end position="91"/>
    </location>
</feature>
<protein>
    <submittedName>
        <fullName evidence="2">G6384 protein</fullName>
    </submittedName>
</protein>
<dbReference type="Proteomes" id="UP001497392">
    <property type="component" value="Unassembled WGS sequence"/>
</dbReference>
<comment type="caution">
    <text evidence="2">The sequence shown here is derived from an EMBL/GenBank/DDBJ whole genome shotgun (WGS) entry which is preliminary data.</text>
</comment>
<feature type="region of interest" description="Disordered" evidence="1">
    <location>
        <begin position="232"/>
        <end position="253"/>
    </location>
</feature>
<feature type="compositionally biased region" description="Polar residues" evidence="1">
    <location>
        <begin position="235"/>
        <end position="245"/>
    </location>
</feature>
<dbReference type="EMBL" id="CAXHTA020000009">
    <property type="protein sequence ID" value="CAL5223813.1"/>
    <property type="molecule type" value="Genomic_DNA"/>
</dbReference>
<evidence type="ECO:0000313" key="2">
    <source>
        <dbReference type="EMBL" id="CAL5223813.1"/>
    </source>
</evidence>
<sequence>MTIKQTKLEDNGVEHKDTPKQQEKRPAEDTKDNKEPEEQHEDKRAKTEAGSHAAEAEQHEDKKANTEDSSKTAKSTPAADPTEPLAQGKPKNVVEEGRIYFFYRPRVGLQEAHNLSDVQRFYIIMAPTSRKDAPLRLAAVGKKQLPQAQGRFWCCIQGLAKEMEELTAGLGPKENSTKTQGVRRTEAARIAGEGVYTIADEGTDARLMYMLEIPEEPQELQEQLNIGKTGDYSLQIKNPTKSSPANAGLSKDQKVEYPPELMKEFEGTPGGYAWMSAKNPKLLDYMSAEFILIAAAPDLGQRDKAVAEHLEKAAREDMEKYMKGGDEDEAMLTKLRAELHAEKHEVQMAPAVEGTMT</sequence>
<proteinExistence type="predicted"/>
<reference evidence="2 3" key="1">
    <citation type="submission" date="2024-06" db="EMBL/GenBank/DDBJ databases">
        <authorList>
            <person name="Kraege A."/>
            <person name="Thomma B."/>
        </authorList>
    </citation>
    <scope>NUCLEOTIDE SEQUENCE [LARGE SCALE GENOMIC DNA]</scope>
</reference>
<accession>A0ABP1G060</accession>
<name>A0ABP1G060_9CHLO</name>
<organism evidence="2 3">
    <name type="scientific">Coccomyxa viridis</name>
    <dbReference type="NCBI Taxonomy" id="1274662"/>
    <lineage>
        <taxon>Eukaryota</taxon>
        <taxon>Viridiplantae</taxon>
        <taxon>Chlorophyta</taxon>
        <taxon>core chlorophytes</taxon>
        <taxon>Trebouxiophyceae</taxon>
        <taxon>Trebouxiophyceae incertae sedis</taxon>
        <taxon>Coccomyxaceae</taxon>
        <taxon>Coccomyxa</taxon>
    </lineage>
</organism>
<evidence type="ECO:0000256" key="1">
    <source>
        <dbReference type="SAM" id="MobiDB-lite"/>
    </source>
</evidence>
<gene>
    <name evidence="2" type="primary">g6384</name>
    <name evidence="2" type="ORF">VP750_LOCUS5472</name>
</gene>
<keyword evidence="3" id="KW-1185">Reference proteome</keyword>
<dbReference type="PANTHER" id="PTHR34776:SF1">
    <property type="entry name" value="F17F16.3 PROTEIN"/>
    <property type="match status" value="1"/>
</dbReference>
<dbReference type="PANTHER" id="PTHR34776">
    <property type="entry name" value="F17F16.3 PROTEIN"/>
    <property type="match status" value="1"/>
</dbReference>